<feature type="compositionally biased region" description="Polar residues" evidence="1">
    <location>
        <begin position="242"/>
        <end position="258"/>
    </location>
</feature>
<proteinExistence type="predicted"/>
<feature type="region of interest" description="Disordered" evidence="1">
    <location>
        <begin position="109"/>
        <end position="260"/>
    </location>
</feature>
<dbReference type="InterPro" id="IPR038610">
    <property type="entry name" value="FliK-like_C_sf"/>
</dbReference>
<protein>
    <submittedName>
        <fullName evidence="3">Flagellar hook-length control protein FliK</fullName>
    </submittedName>
</protein>
<keyword evidence="3" id="KW-0966">Cell projection</keyword>
<comment type="caution">
    <text evidence="3">The sequence shown here is derived from an EMBL/GenBank/DDBJ whole genome shotgun (WGS) entry which is preliminary data.</text>
</comment>
<evidence type="ECO:0000313" key="3">
    <source>
        <dbReference type="EMBL" id="RCS23984.1"/>
    </source>
</evidence>
<keyword evidence="3" id="KW-0282">Flagellum</keyword>
<accession>A0A368K464</accession>
<evidence type="ECO:0000259" key="2">
    <source>
        <dbReference type="Pfam" id="PF02120"/>
    </source>
</evidence>
<dbReference type="EMBL" id="QOZG01000004">
    <property type="protein sequence ID" value="RCS23984.1"/>
    <property type="molecule type" value="Genomic_DNA"/>
</dbReference>
<dbReference type="Gene3D" id="3.30.750.140">
    <property type="match status" value="1"/>
</dbReference>
<dbReference type="InterPro" id="IPR021136">
    <property type="entry name" value="Flagellar_hook_control-like_C"/>
</dbReference>
<organism evidence="3 4">
    <name type="scientific">Phyllobacterium salinisoli</name>
    <dbReference type="NCBI Taxonomy" id="1899321"/>
    <lineage>
        <taxon>Bacteria</taxon>
        <taxon>Pseudomonadati</taxon>
        <taxon>Pseudomonadota</taxon>
        <taxon>Alphaproteobacteria</taxon>
        <taxon>Hyphomicrobiales</taxon>
        <taxon>Phyllobacteriaceae</taxon>
        <taxon>Phyllobacterium</taxon>
    </lineage>
</organism>
<keyword evidence="3" id="KW-0969">Cilium</keyword>
<keyword evidence="4" id="KW-1185">Reference proteome</keyword>
<dbReference type="Pfam" id="PF02120">
    <property type="entry name" value="Flg_hook"/>
    <property type="match status" value="1"/>
</dbReference>
<feature type="region of interest" description="Disordered" evidence="1">
    <location>
        <begin position="50"/>
        <end position="84"/>
    </location>
</feature>
<reference evidence="3 4" key="1">
    <citation type="submission" date="2018-07" db="EMBL/GenBank/DDBJ databases">
        <title>The draft genome of Phyllobacterium salinisoli.</title>
        <authorList>
            <person name="Liu L."/>
            <person name="Li L."/>
            <person name="Zhang X."/>
            <person name="Liang L."/>
        </authorList>
    </citation>
    <scope>NUCLEOTIDE SEQUENCE [LARGE SCALE GENOMIC DNA]</scope>
    <source>
        <strain evidence="3 4">LLAN61</strain>
    </source>
</reference>
<sequence>MTIKDILPQMMRSLARPAHVDEARSKLHAGGDAADLNPAVAFETLVKGFGGKAEERSSRISEAEEAGDEEKSGDMPPVKESPPISAIAAQAMLSFDPSRIKQVEAATAAGNSADALAIDVDDAGKPGAGRPDMGDEILVDESADAELYGTKADGKTAKPGDMAAVPVTTRQEKGHPAPDGTDKPDDKTPVPVSTDDKIASSGGGEGNRRQDAAKADPSASKPDLKEPAVKGRGGEAADSGAMTPNTQNRPGGANSSPGLANAAAAPVKQAIHIAGVEIVSERSYGTVKTLNIRLQPLDLGTVTARLRMVPDGMQVELVADRRETADRLAADRDMLGKALQSVGLSDNAVVAITVTERGNPATSNAAGNQAGQQNFTAQDQTGGRNGGHPQATMQGEGNGNRDQRRTWNSDDQAQANAPASPLDPRGGRRLSRGIVV</sequence>
<feature type="compositionally biased region" description="Basic residues" evidence="1">
    <location>
        <begin position="427"/>
        <end position="436"/>
    </location>
</feature>
<feature type="compositionally biased region" description="Basic and acidic residues" evidence="1">
    <location>
        <begin position="222"/>
        <end position="235"/>
    </location>
</feature>
<evidence type="ECO:0000313" key="4">
    <source>
        <dbReference type="Proteomes" id="UP000253420"/>
    </source>
</evidence>
<feature type="compositionally biased region" description="Basic and acidic residues" evidence="1">
    <location>
        <begin position="170"/>
        <end position="198"/>
    </location>
</feature>
<dbReference type="AlphaFoldDB" id="A0A368K464"/>
<feature type="domain" description="Flagellar hook-length control protein-like C-terminal" evidence="2">
    <location>
        <begin position="286"/>
        <end position="348"/>
    </location>
</feature>
<feature type="compositionally biased region" description="Basic and acidic residues" evidence="1">
    <location>
        <begin position="52"/>
        <end position="62"/>
    </location>
</feature>
<feature type="compositionally biased region" description="Polar residues" evidence="1">
    <location>
        <begin position="360"/>
        <end position="382"/>
    </location>
</feature>
<dbReference type="RefSeq" id="WP_114440622.1">
    <property type="nucleotide sequence ID" value="NZ_QOZG01000004.1"/>
</dbReference>
<feature type="compositionally biased region" description="Basic and acidic residues" evidence="1">
    <location>
        <begin position="399"/>
        <end position="408"/>
    </location>
</feature>
<feature type="region of interest" description="Disordered" evidence="1">
    <location>
        <begin position="360"/>
        <end position="436"/>
    </location>
</feature>
<evidence type="ECO:0000256" key="1">
    <source>
        <dbReference type="SAM" id="MobiDB-lite"/>
    </source>
</evidence>
<gene>
    <name evidence="3" type="ORF">DUT91_12075</name>
</gene>
<dbReference type="Proteomes" id="UP000253420">
    <property type="component" value="Unassembled WGS sequence"/>
</dbReference>
<name>A0A368K464_9HYPH</name>
<dbReference type="OrthoDB" id="8117459at2"/>
<feature type="compositionally biased region" description="Acidic residues" evidence="1">
    <location>
        <begin position="134"/>
        <end position="144"/>
    </location>
</feature>